<dbReference type="eggNOG" id="ENOG50344MC">
    <property type="taxonomic scope" value="Bacteria"/>
</dbReference>
<evidence type="ECO:0008006" key="4">
    <source>
        <dbReference type="Google" id="ProtNLM"/>
    </source>
</evidence>
<dbReference type="RefSeq" id="WP_038516714.1">
    <property type="nucleotide sequence ID" value="NZ_CP008953.1"/>
</dbReference>
<accession>A0A075UZP8</accession>
<protein>
    <recommendedName>
        <fullName evidence="4">Terminase small subunit</fullName>
    </recommendedName>
</protein>
<gene>
    <name evidence="2" type="ORF">AJAP_28070</name>
</gene>
<dbReference type="EMBL" id="CP008953">
    <property type="protein sequence ID" value="AIG78453.1"/>
    <property type="molecule type" value="Genomic_DNA"/>
</dbReference>
<proteinExistence type="predicted"/>
<dbReference type="HOGENOM" id="CLU_141070_0_0_11"/>
<keyword evidence="3" id="KW-1185">Reference proteome</keyword>
<sequence length="127" mass="14039">MTDTKPKAPRGLKTAGRRLWADIVSEWDLRPDELRVLGDACREADLIERLEKGLETAPLTAQGSMGQEVIHPLWSEVRQHRTTLASLLRQLKLAEVDEGAGAVSDTPAKPMTRQESAKKAAQARWGT</sequence>
<dbReference type="AlphaFoldDB" id="A0A075UZP8"/>
<evidence type="ECO:0000256" key="1">
    <source>
        <dbReference type="SAM" id="MobiDB-lite"/>
    </source>
</evidence>
<evidence type="ECO:0000313" key="3">
    <source>
        <dbReference type="Proteomes" id="UP000028492"/>
    </source>
</evidence>
<evidence type="ECO:0000313" key="2">
    <source>
        <dbReference type="EMBL" id="AIG78453.1"/>
    </source>
</evidence>
<name>A0A075UZP8_9PSEU</name>
<organism evidence="2 3">
    <name type="scientific">Amycolatopsis japonica</name>
    <dbReference type="NCBI Taxonomy" id="208439"/>
    <lineage>
        <taxon>Bacteria</taxon>
        <taxon>Bacillati</taxon>
        <taxon>Actinomycetota</taxon>
        <taxon>Actinomycetes</taxon>
        <taxon>Pseudonocardiales</taxon>
        <taxon>Pseudonocardiaceae</taxon>
        <taxon>Amycolatopsis</taxon>
        <taxon>Amycolatopsis japonica group</taxon>
    </lineage>
</organism>
<reference evidence="2 3" key="1">
    <citation type="journal article" date="2014" name="J. Biotechnol.">
        <title>Complete genome sequence of the actinobacterium Amycolatopsis japonica MG417-CF17(T) (=DSM 44213T) producing (S,S)-N,N'-ethylenediaminedisuccinic acid.</title>
        <authorList>
            <person name="Stegmann E."/>
            <person name="Albersmeier A."/>
            <person name="Spohn M."/>
            <person name="Gert H."/>
            <person name="Weber T."/>
            <person name="Wohlleben W."/>
            <person name="Kalinowski J."/>
            <person name="Ruckert C."/>
        </authorList>
    </citation>
    <scope>NUCLEOTIDE SEQUENCE [LARGE SCALE GENOMIC DNA]</scope>
    <source>
        <strain evidence="3">MG417-CF17 (DSM 44213)</strain>
    </source>
</reference>
<feature type="region of interest" description="Disordered" evidence="1">
    <location>
        <begin position="98"/>
        <end position="127"/>
    </location>
</feature>
<dbReference type="Proteomes" id="UP000028492">
    <property type="component" value="Chromosome"/>
</dbReference>
<dbReference type="KEGG" id="aja:AJAP_28070"/>